<reference evidence="2" key="1">
    <citation type="submission" date="2021-02" db="EMBL/GenBank/DDBJ databases">
        <authorList>
            <person name="Nowell W R."/>
        </authorList>
    </citation>
    <scope>NUCLEOTIDE SEQUENCE</scope>
</reference>
<gene>
    <name evidence="2" type="ORF">PYM288_LOCUS19155</name>
</gene>
<evidence type="ECO:0000313" key="2">
    <source>
        <dbReference type="EMBL" id="CAF1090657.1"/>
    </source>
</evidence>
<comment type="caution">
    <text evidence="2">The sequence shown here is derived from an EMBL/GenBank/DDBJ whole genome shotgun (WGS) entry which is preliminary data.</text>
</comment>
<evidence type="ECO:0000313" key="3">
    <source>
        <dbReference type="Proteomes" id="UP000663854"/>
    </source>
</evidence>
<accession>A0A814NDT6</accession>
<sequence length="93" mass="10746">MQNQTEIVDTTGILPSAPWQPPPQSSITSQWHDLNLTHNSRNHRKTGRQRKNNNTIAAKQGKFSRYDANRNMVSRNMQSDYYGDEYYSTTLSV</sequence>
<dbReference type="EMBL" id="CAJNOH010000624">
    <property type="protein sequence ID" value="CAF1090657.1"/>
    <property type="molecule type" value="Genomic_DNA"/>
</dbReference>
<feature type="region of interest" description="Disordered" evidence="1">
    <location>
        <begin position="1"/>
        <end position="61"/>
    </location>
</feature>
<feature type="compositionally biased region" description="Polar residues" evidence="1">
    <location>
        <begin position="27"/>
        <end position="39"/>
    </location>
</feature>
<feature type="compositionally biased region" description="Basic residues" evidence="1">
    <location>
        <begin position="40"/>
        <end position="51"/>
    </location>
</feature>
<name>A0A814NDT6_9BILA</name>
<evidence type="ECO:0000256" key="1">
    <source>
        <dbReference type="SAM" id="MobiDB-lite"/>
    </source>
</evidence>
<protein>
    <submittedName>
        <fullName evidence="2">Uncharacterized protein</fullName>
    </submittedName>
</protein>
<organism evidence="2 3">
    <name type="scientific">Rotaria sordida</name>
    <dbReference type="NCBI Taxonomy" id="392033"/>
    <lineage>
        <taxon>Eukaryota</taxon>
        <taxon>Metazoa</taxon>
        <taxon>Spiralia</taxon>
        <taxon>Gnathifera</taxon>
        <taxon>Rotifera</taxon>
        <taxon>Eurotatoria</taxon>
        <taxon>Bdelloidea</taxon>
        <taxon>Philodinida</taxon>
        <taxon>Philodinidae</taxon>
        <taxon>Rotaria</taxon>
    </lineage>
</organism>
<dbReference type="Proteomes" id="UP000663854">
    <property type="component" value="Unassembled WGS sequence"/>
</dbReference>
<proteinExistence type="predicted"/>
<dbReference type="AlphaFoldDB" id="A0A814NDT6"/>